<evidence type="ECO:0000259" key="1">
    <source>
        <dbReference type="Pfam" id="PF24650"/>
    </source>
</evidence>
<dbReference type="Pfam" id="PF24650">
    <property type="entry name" value="TT1_Tal"/>
    <property type="match status" value="1"/>
</dbReference>
<gene>
    <name evidence="2" type="ORF">RWE15_10445</name>
</gene>
<keyword evidence="3" id="KW-1185">Reference proteome</keyword>
<protein>
    <recommendedName>
        <fullName evidence="1">Tal N-terminal tail tube TT1 domain-containing protein</fullName>
    </recommendedName>
</protein>
<organism evidence="2 3">
    <name type="scientific">Tigheibacillus halophilus</name>
    <dbReference type="NCBI Taxonomy" id="361280"/>
    <lineage>
        <taxon>Bacteria</taxon>
        <taxon>Bacillati</taxon>
        <taxon>Bacillota</taxon>
        <taxon>Bacilli</taxon>
        <taxon>Bacillales</taxon>
        <taxon>Bacillaceae</taxon>
        <taxon>Tigheibacillus</taxon>
    </lineage>
</organism>
<accession>A0ABU5C664</accession>
<evidence type="ECO:0000313" key="3">
    <source>
        <dbReference type="Proteomes" id="UP001281447"/>
    </source>
</evidence>
<dbReference type="Proteomes" id="UP001281447">
    <property type="component" value="Unassembled WGS sequence"/>
</dbReference>
<feature type="domain" description="Tal N-terminal tail tube TT1" evidence="1">
    <location>
        <begin position="1"/>
        <end position="53"/>
    </location>
</feature>
<proteinExistence type="predicted"/>
<name>A0ABU5C664_9BACI</name>
<reference evidence="2 3" key="1">
    <citation type="submission" date="2023-10" db="EMBL/GenBank/DDBJ databases">
        <title>Virgibacillus halophilus 5B73C genome.</title>
        <authorList>
            <person name="Miliotis G."/>
            <person name="Sengupta P."/>
            <person name="Hameed A."/>
            <person name="Chuvochina M."/>
            <person name="Mcdonagh F."/>
            <person name="Simpson A.C."/>
            <person name="Singh N.K."/>
            <person name="Rekha P.D."/>
            <person name="Raman K."/>
            <person name="Hugenholtz P."/>
            <person name="Venkateswaran K."/>
        </authorList>
    </citation>
    <scope>NUCLEOTIDE SEQUENCE [LARGE SCALE GENOMIC DNA]</scope>
    <source>
        <strain evidence="2 3">5B73C</strain>
    </source>
</reference>
<dbReference type="InterPro" id="IPR056060">
    <property type="entry name" value="Tal_TT1_dom"/>
</dbReference>
<dbReference type="EMBL" id="JAWDIP010000003">
    <property type="protein sequence ID" value="MDY0394801.1"/>
    <property type="molecule type" value="Genomic_DNA"/>
</dbReference>
<comment type="caution">
    <text evidence="2">The sequence shown here is derived from an EMBL/GenBank/DDBJ whole genome shotgun (WGS) entry which is preliminary data.</text>
</comment>
<sequence length="69" mass="7706">MHVIDLEGNEYPLQATSTNEGEVNGNQSLSAAIYATKVNKPFIGNIAEMWNVVDHDNVEQKNHILQTPR</sequence>
<evidence type="ECO:0000313" key="2">
    <source>
        <dbReference type="EMBL" id="MDY0394801.1"/>
    </source>
</evidence>